<keyword evidence="3" id="KW-0804">Transcription</keyword>
<protein>
    <submittedName>
        <fullName evidence="6">TetR/AcrR family transcriptional regulator</fullName>
    </submittedName>
</protein>
<dbReference type="InterPro" id="IPR009057">
    <property type="entry name" value="Homeodomain-like_sf"/>
</dbReference>
<reference evidence="6 7" key="1">
    <citation type="journal article" date="2019" name="Int. J. Syst. Evol. Microbiol.">
        <title>The Global Catalogue of Microorganisms (GCM) 10K type strain sequencing project: providing services to taxonomists for standard genome sequencing and annotation.</title>
        <authorList>
            <consortium name="The Broad Institute Genomics Platform"/>
            <consortium name="The Broad Institute Genome Sequencing Center for Infectious Disease"/>
            <person name="Wu L."/>
            <person name="Ma J."/>
        </authorList>
    </citation>
    <scope>NUCLEOTIDE SEQUENCE [LARGE SCALE GENOMIC DNA]</scope>
    <source>
        <strain evidence="6 7">JCM 10696</strain>
    </source>
</reference>
<name>A0ABN1RE83_9ACTN</name>
<evidence type="ECO:0000256" key="1">
    <source>
        <dbReference type="ARBA" id="ARBA00023015"/>
    </source>
</evidence>
<dbReference type="SUPFAM" id="SSF48498">
    <property type="entry name" value="Tetracyclin repressor-like, C-terminal domain"/>
    <property type="match status" value="1"/>
</dbReference>
<dbReference type="Proteomes" id="UP001500665">
    <property type="component" value="Unassembled WGS sequence"/>
</dbReference>
<dbReference type="SUPFAM" id="SSF46689">
    <property type="entry name" value="Homeodomain-like"/>
    <property type="match status" value="1"/>
</dbReference>
<dbReference type="PANTHER" id="PTHR47506">
    <property type="entry name" value="TRANSCRIPTIONAL REGULATORY PROTEIN"/>
    <property type="match status" value="1"/>
</dbReference>
<evidence type="ECO:0000313" key="6">
    <source>
        <dbReference type="EMBL" id="GAA0955617.1"/>
    </source>
</evidence>
<dbReference type="Gene3D" id="1.10.357.10">
    <property type="entry name" value="Tetracycline Repressor, domain 2"/>
    <property type="match status" value="1"/>
</dbReference>
<sequence length="175" mass="18294">MIGVAADAVEEKGLAGTGINEVLRRSGAPRGSLYFHFPGGKDELVEAAVRFGAGRVEELMGRAAAEGGSAADVIERVIRGLADRQEAAHYTKGCPVAAVAVEAPPESDLAAACAEIYAAWEGVIADLVRAEGRPAELAGQIFALIEGALLLSRVRRSRLPLESAARAVRTLLEHP</sequence>
<evidence type="ECO:0000259" key="5">
    <source>
        <dbReference type="PROSITE" id="PS50977"/>
    </source>
</evidence>
<dbReference type="InterPro" id="IPR036271">
    <property type="entry name" value="Tet_transcr_reg_TetR-rel_C_sf"/>
</dbReference>
<keyword evidence="2 4" id="KW-0238">DNA-binding</keyword>
<feature type="DNA-binding region" description="H-T-H motif" evidence="4">
    <location>
        <begin position="18"/>
        <end position="37"/>
    </location>
</feature>
<accession>A0ABN1RE83</accession>
<evidence type="ECO:0000256" key="4">
    <source>
        <dbReference type="PROSITE-ProRule" id="PRU00335"/>
    </source>
</evidence>
<dbReference type="EMBL" id="BAAAHH010000016">
    <property type="protein sequence ID" value="GAA0955617.1"/>
    <property type="molecule type" value="Genomic_DNA"/>
</dbReference>
<comment type="caution">
    <text evidence="6">The sequence shown here is derived from an EMBL/GenBank/DDBJ whole genome shotgun (WGS) entry which is preliminary data.</text>
</comment>
<dbReference type="Pfam" id="PF00440">
    <property type="entry name" value="TetR_N"/>
    <property type="match status" value="1"/>
</dbReference>
<organism evidence="6 7">
    <name type="scientific">Actinocorallia libanotica</name>
    <dbReference type="NCBI Taxonomy" id="46162"/>
    <lineage>
        <taxon>Bacteria</taxon>
        <taxon>Bacillati</taxon>
        <taxon>Actinomycetota</taxon>
        <taxon>Actinomycetes</taxon>
        <taxon>Streptosporangiales</taxon>
        <taxon>Thermomonosporaceae</taxon>
        <taxon>Actinocorallia</taxon>
    </lineage>
</organism>
<gene>
    <name evidence="6" type="ORF">GCM10009550_40750</name>
</gene>
<dbReference type="Pfam" id="PF21993">
    <property type="entry name" value="TetR_C_13_2"/>
    <property type="match status" value="1"/>
</dbReference>
<proteinExistence type="predicted"/>
<feature type="domain" description="HTH tetR-type" evidence="5">
    <location>
        <begin position="1"/>
        <end position="55"/>
    </location>
</feature>
<dbReference type="PROSITE" id="PS50977">
    <property type="entry name" value="HTH_TETR_2"/>
    <property type="match status" value="1"/>
</dbReference>
<evidence type="ECO:0000256" key="2">
    <source>
        <dbReference type="ARBA" id="ARBA00023125"/>
    </source>
</evidence>
<keyword evidence="1" id="KW-0805">Transcription regulation</keyword>
<dbReference type="InterPro" id="IPR001647">
    <property type="entry name" value="HTH_TetR"/>
</dbReference>
<dbReference type="InterPro" id="IPR054156">
    <property type="entry name" value="YxaF_TetR_C"/>
</dbReference>
<keyword evidence="7" id="KW-1185">Reference proteome</keyword>
<evidence type="ECO:0000313" key="7">
    <source>
        <dbReference type="Proteomes" id="UP001500665"/>
    </source>
</evidence>
<dbReference type="PANTHER" id="PTHR47506:SF3">
    <property type="entry name" value="HTH-TYPE TRANSCRIPTIONAL REGULATOR LMRA"/>
    <property type="match status" value="1"/>
</dbReference>
<evidence type="ECO:0000256" key="3">
    <source>
        <dbReference type="ARBA" id="ARBA00023163"/>
    </source>
</evidence>